<dbReference type="InterPro" id="IPR011032">
    <property type="entry name" value="GroES-like_sf"/>
</dbReference>
<evidence type="ECO:0000256" key="3">
    <source>
        <dbReference type="ARBA" id="ARBA00022679"/>
    </source>
</evidence>
<keyword evidence="1" id="KW-0596">Phosphopantetheine</keyword>
<dbReference type="Pfam" id="PF13602">
    <property type="entry name" value="ADH_zinc_N_2"/>
    <property type="match status" value="1"/>
</dbReference>
<dbReference type="InterPro" id="IPR036736">
    <property type="entry name" value="ACP-like_sf"/>
</dbReference>
<dbReference type="InterPro" id="IPR029058">
    <property type="entry name" value="AB_hydrolase_fold"/>
</dbReference>
<feature type="region of interest" description="Disordered" evidence="6">
    <location>
        <begin position="1"/>
        <end position="21"/>
    </location>
</feature>
<dbReference type="InterPro" id="IPR006162">
    <property type="entry name" value="Ppantetheine_attach_site"/>
</dbReference>
<dbReference type="Pfam" id="PF00550">
    <property type="entry name" value="PP-binding"/>
    <property type="match status" value="1"/>
</dbReference>
<dbReference type="FunFam" id="3.40.50.720:FF:000209">
    <property type="entry name" value="Polyketide synthase Pks12"/>
    <property type="match status" value="1"/>
</dbReference>
<dbReference type="InterPro" id="IPR049551">
    <property type="entry name" value="PKS_DH_C"/>
</dbReference>
<dbReference type="Gene3D" id="1.10.1200.10">
    <property type="entry name" value="ACP-like"/>
    <property type="match status" value="1"/>
</dbReference>
<dbReference type="GO" id="GO:0005886">
    <property type="term" value="C:plasma membrane"/>
    <property type="evidence" value="ECO:0007669"/>
    <property type="project" value="TreeGrafter"/>
</dbReference>
<reference evidence="10" key="2">
    <citation type="submission" date="2012-03" db="EMBL/GenBank/DDBJ databases">
        <title>Genome sequence of the fruiting myxobacterium Corallococcus coralloides DSM 2259.</title>
        <authorList>
            <person name="Huntley S."/>
            <person name="Zhang Y."/>
            <person name="Treuner-Lange A."/>
            <person name="Sensen C.W."/>
            <person name="Sogaard-Andersen L."/>
        </authorList>
    </citation>
    <scope>NUCLEOTIDE SEQUENCE [LARGE SCALE GENOMIC DNA]</scope>
    <source>
        <strain evidence="10">ATCC 25202 / DSM 2259 / NBRC 100086 / M2</strain>
    </source>
</reference>
<reference evidence="9 10" key="1">
    <citation type="journal article" date="2012" name="J. Bacteriol.">
        <title>Complete Genome Sequence of the Fruiting Myxobacterium Corallococcus coralloides DSM 2259.</title>
        <authorList>
            <person name="Huntley S."/>
            <person name="Zhang Y."/>
            <person name="Treuner-Lange A."/>
            <person name="Kneip S."/>
            <person name="Sensen C.W."/>
            <person name="Sogaard-Andersen L."/>
        </authorList>
    </citation>
    <scope>NUCLEOTIDE SEQUENCE [LARGE SCALE GENOMIC DNA]</scope>
    <source>
        <strain evidence="10">ATCC 25202 / DSM 2259 / NBRC 100086 / M2</strain>
    </source>
</reference>
<dbReference type="Proteomes" id="UP000007587">
    <property type="component" value="Chromosome"/>
</dbReference>
<evidence type="ECO:0000256" key="1">
    <source>
        <dbReference type="ARBA" id="ARBA00022450"/>
    </source>
</evidence>
<organism evidence="9 10">
    <name type="scientific">Corallococcus coralloides (strain ATCC 25202 / DSM 2259 / NBRC 100086 / M2)</name>
    <name type="common">Myxococcus coralloides</name>
    <dbReference type="NCBI Taxonomy" id="1144275"/>
    <lineage>
        <taxon>Bacteria</taxon>
        <taxon>Pseudomonadati</taxon>
        <taxon>Myxococcota</taxon>
        <taxon>Myxococcia</taxon>
        <taxon>Myxococcales</taxon>
        <taxon>Cystobacterineae</taxon>
        <taxon>Myxococcaceae</taxon>
        <taxon>Corallococcus</taxon>
    </lineage>
</organism>
<evidence type="ECO:0000313" key="9">
    <source>
        <dbReference type="EMBL" id="AFE09963.1"/>
    </source>
</evidence>
<keyword evidence="10" id="KW-1185">Reference proteome</keyword>
<dbReference type="EMBL" id="CP003389">
    <property type="protein sequence ID" value="AFE09963.1"/>
    <property type="molecule type" value="Genomic_DNA"/>
</dbReference>
<dbReference type="OrthoDB" id="8480037at2"/>
<dbReference type="InParanoid" id="H8MRC7"/>
<dbReference type="eggNOG" id="COG4221">
    <property type="taxonomic scope" value="Bacteria"/>
</dbReference>
<dbReference type="SMART" id="SM01294">
    <property type="entry name" value="PKS_PP_betabranch"/>
    <property type="match status" value="1"/>
</dbReference>
<dbReference type="InterPro" id="IPR013154">
    <property type="entry name" value="ADH-like_N"/>
</dbReference>
<dbReference type="Pfam" id="PF14765">
    <property type="entry name" value="PS-DH"/>
    <property type="match status" value="1"/>
</dbReference>
<dbReference type="GO" id="GO:0005737">
    <property type="term" value="C:cytoplasm"/>
    <property type="evidence" value="ECO:0007669"/>
    <property type="project" value="TreeGrafter"/>
</dbReference>
<dbReference type="GO" id="GO:0006633">
    <property type="term" value="P:fatty acid biosynthetic process"/>
    <property type="evidence" value="ECO:0007669"/>
    <property type="project" value="TreeGrafter"/>
</dbReference>
<dbReference type="Pfam" id="PF08659">
    <property type="entry name" value="KR"/>
    <property type="match status" value="1"/>
</dbReference>
<dbReference type="PROSITE" id="PS50075">
    <property type="entry name" value="CARRIER"/>
    <property type="match status" value="1"/>
</dbReference>
<dbReference type="SMART" id="SM00829">
    <property type="entry name" value="PKS_ER"/>
    <property type="match status" value="1"/>
</dbReference>
<dbReference type="eggNOG" id="COG3208">
    <property type="taxonomic scope" value="Bacteria"/>
</dbReference>
<dbReference type="SUPFAM" id="SSF51735">
    <property type="entry name" value="NAD(P)-binding Rossmann-fold domains"/>
    <property type="match status" value="3"/>
</dbReference>
<dbReference type="Gene3D" id="3.10.129.110">
    <property type="entry name" value="Polyketide synthase dehydratase"/>
    <property type="match status" value="1"/>
</dbReference>
<keyword evidence="3" id="KW-0808">Transferase</keyword>
<dbReference type="Gene3D" id="3.90.180.10">
    <property type="entry name" value="Medium-chain alcohol dehydrogenases, catalytic domain"/>
    <property type="match status" value="1"/>
</dbReference>
<dbReference type="PANTHER" id="PTHR43775:SF37">
    <property type="entry name" value="SI:DKEY-61P9.11"/>
    <property type="match status" value="1"/>
</dbReference>
<dbReference type="PROSITE" id="PS00012">
    <property type="entry name" value="PHOSPHOPANTETHEINE"/>
    <property type="match status" value="1"/>
</dbReference>
<evidence type="ECO:0000313" key="10">
    <source>
        <dbReference type="Proteomes" id="UP000007587"/>
    </source>
</evidence>
<dbReference type="InterPro" id="IPR009081">
    <property type="entry name" value="PP-bd_ACP"/>
</dbReference>
<dbReference type="GO" id="GO:0031177">
    <property type="term" value="F:phosphopantetheine binding"/>
    <property type="evidence" value="ECO:0007669"/>
    <property type="project" value="InterPro"/>
</dbReference>
<gene>
    <name evidence="9" type="primary">ppsC</name>
    <name evidence="9" type="ordered locus">COCOR_05108</name>
</gene>
<dbReference type="Gene3D" id="3.40.50.720">
    <property type="entry name" value="NAD(P)-binding Rossmann-like Domain"/>
    <property type="match status" value="3"/>
</dbReference>
<dbReference type="Gene3D" id="3.40.50.1820">
    <property type="entry name" value="alpha/beta hydrolase"/>
    <property type="match status" value="1"/>
</dbReference>
<protein>
    <submittedName>
        <fullName evidence="9">Malonyl CoA-acyl carrier protein transacylase</fullName>
    </submittedName>
</protein>
<dbReference type="Pfam" id="PF00975">
    <property type="entry name" value="Thioesterase"/>
    <property type="match status" value="1"/>
</dbReference>
<comment type="caution">
    <text evidence="5">Lacks conserved residue(s) required for the propagation of feature annotation.</text>
</comment>
<evidence type="ECO:0000256" key="5">
    <source>
        <dbReference type="PROSITE-ProRule" id="PRU01363"/>
    </source>
</evidence>
<dbReference type="InterPro" id="IPR001031">
    <property type="entry name" value="Thioesterase"/>
</dbReference>
<dbReference type="Pfam" id="PF08240">
    <property type="entry name" value="ADH_N"/>
    <property type="match status" value="1"/>
</dbReference>
<keyword evidence="2" id="KW-0597">Phosphoprotein</keyword>
<evidence type="ECO:0000256" key="2">
    <source>
        <dbReference type="ARBA" id="ARBA00022553"/>
    </source>
</evidence>
<dbReference type="KEGG" id="ccx:COCOR_05108"/>
<name>H8MRC7_CORCM</name>
<accession>H8MRC7</accession>
<evidence type="ECO:0000256" key="4">
    <source>
        <dbReference type="ARBA" id="ARBA00023239"/>
    </source>
</evidence>
<dbReference type="SUPFAM" id="SSF50129">
    <property type="entry name" value="GroES-like"/>
    <property type="match status" value="1"/>
</dbReference>
<evidence type="ECO:0000256" key="6">
    <source>
        <dbReference type="SAM" id="MobiDB-lite"/>
    </source>
</evidence>
<dbReference type="PANTHER" id="PTHR43775">
    <property type="entry name" value="FATTY ACID SYNTHASE"/>
    <property type="match status" value="1"/>
</dbReference>
<dbReference type="GO" id="GO:0071770">
    <property type="term" value="P:DIM/DIP cell wall layer assembly"/>
    <property type="evidence" value="ECO:0007669"/>
    <property type="project" value="TreeGrafter"/>
</dbReference>
<dbReference type="InterPro" id="IPR020802">
    <property type="entry name" value="TesA-like"/>
</dbReference>
<dbReference type="SMART" id="SM00824">
    <property type="entry name" value="PKS_TE"/>
    <property type="match status" value="1"/>
</dbReference>
<dbReference type="SUPFAM" id="SSF53474">
    <property type="entry name" value="alpha/beta-Hydrolases"/>
    <property type="match status" value="1"/>
</dbReference>
<feature type="domain" description="PKS/mFAS DH" evidence="8">
    <location>
        <begin position="1"/>
        <end position="178"/>
    </location>
</feature>
<dbReference type="PROSITE" id="PS52019">
    <property type="entry name" value="PKS_MFAS_DH"/>
    <property type="match status" value="1"/>
</dbReference>
<dbReference type="eggNOG" id="COG0604">
    <property type="taxonomic scope" value="Bacteria"/>
</dbReference>
<dbReference type="GO" id="GO:0004312">
    <property type="term" value="F:fatty acid synthase activity"/>
    <property type="evidence" value="ECO:0007669"/>
    <property type="project" value="TreeGrafter"/>
</dbReference>
<dbReference type="HOGENOM" id="CLU_257092_0_0_7"/>
<dbReference type="InterPro" id="IPR013968">
    <property type="entry name" value="PKS_KR"/>
</dbReference>
<dbReference type="SMART" id="SM00823">
    <property type="entry name" value="PKS_PP"/>
    <property type="match status" value="1"/>
</dbReference>
<dbReference type="InterPro" id="IPR057326">
    <property type="entry name" value="KR_dom"/>
</dbReference>
<dbReference type="GO" id="GO:0016491">
    <property type="term" value="F:oxidoreductase activity"/>
    <property type="evidence" value="ECO:0007669"/>
    <property type="project" value="InterPro"/>
</dbReference>
<keyword evidence="4" id="KW-0456">Lyase</keyword>
<proteinExistence type="predicted"/>
<dbReference type="InterPro" id="IPR020806">
    <property type="entry name" value="PKS_PP-bd"/>
</dbReference>
<feature type="domain" description="Carrier" evidence="7">
    <location>
        <begin position="1027"/>
        <end position="1101"/>
    </location>
</feature>
<dbReference type="InterPro" id="IPR020843">
    <property type="entry name" value="ER"/>
</dbReference>
<evidence type="ECO:0000259" key="8">
    <source>
        <dbReference type="PROSITE" id="PS52019"/>
    </source>
</evidence>
<dbReference type="eggNOG" id="COG0236">
    <property type="taxonomic scope" value="Bacteria"/>
</dbReference>
<dbReference type="InterPro" id="IPR050091">
    <property type="entry name" value="PKS_NRPS_Biosynth_Enz"/>
</dbReference>
<feature type="region of interest" description="C-terminal hotdog fold" evidence="5">
    <location>
        <begin position="32"/>
        <end position="178"/>
    </location>
</feature>
<dbReference type="STRING" id="1144275.COCOR_05108"/>
<dbReference type="CDD" id="cd08955">
    <property type="entry name" value="KR_2_FAS_SDR_x"/>
    <property type="match status" value="1"/>
</dbReference>
<dbReference type="CDD" id="cd05195">
    <property type="entry name" value="enoyl_red"/>
    <property type="match status" value="1"/>
</dbReference>
<dbReference type="RefSeq" id="WP_014397901.1">
    <property type="nucleotide sequence ID" value="NC_017030.1"/>
</dbReference>
<dbReference type="InterPro" id="IPR049900">
    <property type="entry name" value="PKS_mFAS_DH"/>
</dbReference>
<feature type="region of interest" description="N-terminal hotdog fold" evidence="5">
    <location>
        <begin position="1"/>
        <end position="11"/>
    </location>
</feature>
<dbReference type="InterPro" id="IPR036291">
    <property type="entry name" value="NAD(P)-bd_dom_sf"/>
</dbReference>
<dbReference type="GO" id="GO:0016829">
    <property type="term" value="F:lyase activity"/>
    <property type="evidence" value="ECO:0007669"/>
    <property type="project" value="UniProtKB-KW"/>
</dbReference>
<dbReference type="SMART" id="SM00822">
    <property type="entry name" value="PKS_KR"/>
    <property type="match status" value="1"/>
</dbReference>
<dbReference type="InterPro" id="IPR042104">
    <property type="entry name" value="PKS_dehydratase_sf"/>
</dbReference>
<sequence>MNVLAKSSAPAQPPSPNPPAQERYWRAREACPRSIPIDAFYRQVRELNIDFGRSFQAVTRLWKGHYEAIGRIELDAALPADRDPYLLHPVFLDACLQIFGATLYEDPHRKTFIPVGMESFRFTRKPLRVAWSHVKIRVPVQAEDTATVADITFFDDAFECIGGIQGFSLLLGDESSFTEVSAAGIRRAMYQVAWQPQPLKDDSAEAAEGNLRGAWLLMGDTEAPAAALAALLRQRGAQAEWCHVGQGAPSAEVGRILRAFHARHGEAFAGVIQLFLEGEAEAADLARTRADALRASLEAIQALLALEMKGRPRVAWVTRAAQGVEAGEGVQPFLAPLWGLGRVVAREQPSLDCVCLDVDVADPDTVARLVGLELASGDGEEQVAWRHGQRYTARLEPLALAHAANALPGGPFRLGIQEYGSFDHLRLESLTRSEPKPDEVEIAVKATGLNFKDVLHALGMLRVEGQQSGVESAEEMLFGGDCAGEVLRVGAEVRHLAAGDRVAAAMAFGCFGSHVNVPARFVEKLPPSMSFVEGATLPTAFVTACHALLTCARLQPGERVLIHAGAGGVGLAAIQVALMVGARVVATASPSKQAYLLEQGVEQVLNSRTLDFAAALSPAAERGVDVVLNSLSGDFIPRSFEVLREGGRFVEIGKLGILSEAQAHALRPDARYFAFDLMDVAVSEPERITGHMAAVIEWLAAGRLRPVPAEVFPMQRVADAFRHMAQARHKGKIVVTQDRDAASAVQMRFAPDRTYLITGGLGALGLDLAGWLVRRGARRLALVSRRTPGPVEQRALALLEEQGARVELHATDVSDTAAVARLIARLDEGTAPLAGVFHAAGVLADAVIPNQDWKQFETVLSPKVQGAWNLHRAVGGRKLDCFVLFSSIAGVLGSPGQSNYGAANAFLDQLAHHRRQAGLAGLSVAWGLWAGSGMAAQLREQDLERYASSGLRMLDRIEAFHALELLMSQDVGQAVVLPVDWEAFCRQFPGGNVPSFYARVRTGAQVRTEAGQLASRLRAAAPEERFALLCEDLKALVGTVLRAAPEGLDEQSTVRDLGIDSLMGVELRNGLERRLGVSVPAALLLRGPSLAELAQSCLSLLGLAAPEAEAPRDSGTSRWFQSRERAAPPDLRLICFHPLGGGASLFRDWADALPENVQVVAVQLPGREERIDEAGPVHFDALIESLVPRILPLLDRRFAFFGHSMGTLVAFELARELKRLHGLAPEHLVVSGLWAPIDHHLKKDRDSLAEDDYRNLEIAPSLRADASFMRSIMGVMKSDAELLRDYRWKEDPGFSVPILALSGESDPIASADEVRQWRLCTRGGFAHQALPGRHMFFLEQRSRVLELLLKTLRGEPLSS</sequence>
<evidence type="ECO:0000259" key="7">
    <source>
        <dbReference type="PROSITE" id="PS50075"/>
    </source>
</evidence>